<gene>
    <name evidence="3" type="ORF">RI532_13580</name>
</gene>
<evidence type="ECO:0000256" key="1">
    <source>
        <dbReference type="ARBA" id="ARBA00022612"/>
    </source>
</evidence>
<dbReference type="Gene3D" id="3.30.420.280">
    <property type="match status" value="1"/>
</dbReference>
<dbReference type="InterPro" id="IPR027417">
    <property type="entry name" value="P-loop_NTPase"/>
</dbReference>
<name>A0AAW8W746_9LACO</name>
<accession>A0AAW8W746</accession>
<evidence type="ECO:0000259" key="2">
    <source>
        <dbReference type="Pfam" id="PF17289"/>
    </source>
</evidence>
<proteinExistence type="predicted"/>
<dbReference type="Pfam" id="PF03237">
    <property type="entry name" value="Terminase_6N"/>
    <property type="match status" value="1"/>
</dbReference>
<dbReference type="Proteomes" id="UP001254075">
    <property type="component" value="Unassembled WGS sequence"/>
</dbReference>
<sequence length="439" mass="50229">MTIDNLFTKKQQQVLNQELNNRHWKLMINYGAVRAGKTFVDNFVFLYEVKHAAEIARSKKVKYPMYILAGVSSKSIANNILNEIANTFGLTFKFDKHNSFKIKFPGLPAVKIVQTFTGSISGLGAIRGMTSFGAYINEASLANKEVFEEIRSRCSTPGARVVCDTNPDVPTHWLKTDYIDNPKHSSEIISNHFTMDDNTVLDPEYVAGQKSTTPSGMFYDRKILGLWVAGEGLVYQDFEKSKNLITRAEFDKRTADQQLTYYCGVDWGYEHDTSLVVLADDDDGNTYLVEEHTGNLQQIDHWVSVAKQIQQDYGYNIPFYCDTARVEHIDEFKENNINAQYAYKSVLKGIEQVAGLIKQHKFMAVQEGMQQFLDEVYQYVWNDKTGEPVKEHDHVMDAVRYAIATKLWNQNNKQPDNSYNDQTKLLADNGLIDYPDDFW</sequence>
<dbReference type="RefSeq" id="WP_313845728.1">
    <property type="nucleotide sequence ID" value="NZ_JAVLAM010000006.1"/>
</dbReference>
<protein>
    <submittedName>
        <fullName evidence="3">PBSX family phage terminase large subunit</fullName>
    </submittedName>
</protein>
<dbReference type="InterPro" id="IPR035421">
    <property type="entry name" value="Terminase_6C"/>
</dbReference>
<evidence type="ECO:0000313" key="4">
    <source>
        <dbReference type="Proteomes" id="UP001254075"/>
    </source>
</evidence>
<dbReference type="AlphaFoldDB" id="A0AAW8W746"/>
<keyword evidence="1" id="KW-1188">Viral release from host cell</keyword>
<dbReference type="InterPro" id="IPR006437">
    <property type="entry name" value="Phage_terminase_lsu"/>
</dbReference>
<feature type="domain" description="Terminase large subunit gp17-like C-terminal" evidence="2">
    <location>
        <begin position="264"/>
        <end position="404"/>
    </location>
</feature>
<comment type="caution">
    <text evidence="3">The sequence shown here is derived from an EMBL/GenBank/DDBJ whole genome shotgun (WGS) entry which is preliminary data.</text>
</comment>
<evidence type="ECO:0000313" key="3">
    <source>
        <dbReference type="EMBL" id="MDT7015407.1"/>
    </source>
</evidence>
<dbReference type="EMBL" id="JAVLAM010000006">
    <property type="protein sequence ID" value="MDT7015407.1"/>
    <property type="molecule type" value="Genomic_DNA"/>
</dbReference>
<dbReference type="Gene3D" id="3.40.50.300">
    <property type="entry name" value="P-loop containing nucleotide triphosphate hydrolases"/>
    <property type="match status" value="1"/>
</dbReference>
<reference evidence="3" key="1">
    <citation type="submission" date="2023-08" db="EMBL/GenBank/DDBJ databases">
        <authorList>
            <person name="Page C.A."/>
            <person name="Perez-Diaz I.M."/>
        </authorList>
    </citation>
    <scope>NUCLEOTIDE SEQUENCE</scope>
    <source>
        <strain evidence="3">3.8.38</strain>
    </source>
</reference>
<dbReference type="NCBIfam" id="TIGR01547">
    <property type="entry name" value="phage_term_2"/>
    <property type="match status" value="1"/>
</dbReference>
<organism evidence="3 4">
    <name type="scientific">Levilactobacillus namurensis</name>
    <dbReference type="NCBI Taxonomy" id="380393"/>
    <lineage>
        <taxon>Bacteria</taxon>
        <taxon>Bacillati</taxon>
        <taxon>Bacillota</taxon>
        <taxon>Bacilli</taxon>
        <taxon>Lactobacillales</taxon>
        <taxon>Lactobacillaceae</taxon>
        <taxon>Levilactobacillus</taxon>
    </lineage>
</organism>
<dbReference type="Pfam" id="PF17289">
    <property type="entry name" value="Terminase_6C"/>
    <property type="match status" value="1"/>
</dbReference>